<dbReference type="Pfam" id="PF13477">
    <property type="entry name" value="Glyco_trans_4_2"/>
    <property type="match status" value="1"/>
</dbReference>
<dbReference type="PANTHER" id="PTHR45947:SF3">
    <property type="entry name" value="SULFOQUINOVOSYL TRANSFERASE SQD2"/>
    <property type="match status" value="1"/>
</dbReference>
<sequence length="387" mass="43963">MPGKVLFCATVDYHFRAFHLPTLRKFKEAGWDVHIAARGQLELPYVDRKFDIPFSRSPFSLDNVSAYRQVKALMDKHEYNLVHCHTPMGGVVARLAARNIRRSGAKVLYTAHGFHFYKGAPLQNWLLYYPIEKWLARHTDCLITINDEDFALAAERKLRAGQLAHVHGIGIDASRFKPLEPAEKSALRRQLGYRDDELLLFYAAEFNVNKNHRVLIEAMAMLKDRAPAAKMLFAGKGGLEQECRKLAEQLGVASRIDFLGYRDDIPRIVPACDIVVSGSLREGLPVNIMEAMACGLPVVASRNRGHNELVEHNVSGFLLDPLDAAGFAARLEELASSERLRFQMKKENLRRIDRYTLHRVQAELTDIYMPYAPELQIEAERSRWAAP</sequence>
<organism evidence="3 4">
    <name type="scientific">Cohnella soli</name>
    <dbReference type="NCBI Taxonomy" id="425005"/>
    <lineage>
        <taxon>Bacteria</taxon>
        <taxon>Bacillati</taxon>
        <taxon>Bacillota</taxon>
        <taxon>Bacilli</taxon>
        <taxon>Bacillales</taxon>
        <taxon>Paenibacillaceae</taxon>
        <taxon>Cohnella</taxon>
    </lineage>
</organism>
<comment type="caution">
    <text evidence="3">The sequence shown here is derived from an EMBL/GenBank/DDBJ whole genome shotgun (WGS) entry which is preliminary data.</text>
</comment>
<dbReference type="PANTHER" id="PTHR45947">
    <property type="entry name" value="SULFOQUINOVOSYL TRANSFERASE SQD2"/>
    <property type="match status" value="1"/>
</dbReference>
<reference evidence="4" key="1">
    <citation type="journal article" date="2019" name="Int. J. Syst. Evol. Microbiol.">
        <title>The Global Catalogue of Microorganisms (GCM) 10K type strain sequencing project: providing services to taxonomists for standard genome sequencing and annotation.</title>
        <authorList>
            <consortium name="The Broad Institute Genomics Platform"/>
            <consortium name="The Broad Institute Genome Sequencing Center for Infectious Disease"/>
            <person name="Wu L."/>
            <person name="Ma J."/>
        </authorList>
    </citation>
    <scope>NUCLEOTIDE SEQUENCE [LARGE SCALE GENOMIC DNA]</scope>
    <source>
        <strain evidence="4">CGMCC 1.18575</strain>
    </source>
</reference>
<keyword evidence="4" id="KW-1185">Reference proteome</keyword>
<dbReference type="SUPFAM" id="SSF53756">
    <property type="entry name" value="UDP-Glycosyltransferase/glycogen phosphorylase"/>
    <property type="match status" value="1"/>
</dbReference>
<dbReference type="Gene3D" id="3.40.50.2000">
    <property type="entry name" value="Glycogen Phosphorylase B"/>
    <property type="match status" value="2"/>
</dbReference>
<evidence type="ECO:0000313" key="3">
    <source>
        <dbReference type="EMBL" id="MFC5406782.1"/>
    </source>
</evidence>
<evidence type="ECO:0000313" key="4">
    <source>
        <dbReference type="Proteomes" id="UP001596113"/>
    </source>
</evidence>
<proteinExistence type="predicted"/>
<feature type="domain" description="Glycosyl transferase family 1" evidence="1">
    <location>
        <begin position="185"/>
        <end position="347"/>
    </location>
</feature>
<dbReference type="InterPro" id="IPR050194">
    <property type="entry name" value="Glycosyltransferase_grp1"/>
</dbReference>
<accession>A0ABW0I3W8</accession>
<dbReference type="Proteomes" id="UP001596113">
    <property type="component" value="Unassembled WGS sequence"/>
</dbReference>
<feature type="domain" description="Glycosyltransferase subfamily 4-like N-terminal" evidence="2">
    <location>
        <begin position="4"/>
        <end position="146"/>
    </location>
</feature>
<evidence type="ECO:0000259" key="2">
    <source>
        <dbReference type="Pfam" id="PF13477"/>
    </source>
</evidence>
<protein>
    <submittedName>
        <fullName evidence="3">Glycosyltransferase family 4 protein</fullName>
    </submittedName>
</protein>
<dbReference type="EMBL" id="JBHSMI010000062">
    <property type="protein sequence ID" value="MFC5406782.1"/>
    <property type="molecule type" value="Genomic_DNA"/>
</dbReference>
<dbReference type="CDD" id="cd03808">
    <property type="entry name" value="GT4_CapM-like"/>
    <property type="match status" value="1"/>
</dbReference>
<name>A0ABW0I3W8_9BACL</name>
<dbReference type="Pfam" id="PF00534">
    <property type="entry name" value="Glycos_transf_1"/>
    <property type="match status" value="1"/>
</dbReference>
<dbReference type="RefSeq" id="WP_378138875.1">
    <property type="nucleotide sequence ID" value="NZ_JBHSMI010000062.1"/>
</dbReference>
<dbReference type="InterPro" id="IPR028098">
    <property type="entry name" value="Glyco_trans_4-like_N"/>
</dbReference>
<evidence type="ECO:0000259" key="1">
    <source>
        <dbReference type="Pfam" id="PF00534"/>
    </source>
</evidence>
<dbReference type="InterPro" id="IPR001296">
    <property type="entry name" value="Glyco_trans_1"/>
</dbReference>
<gene>
    <name evidence="3" type="ORF">ACFPOF_29000</name>
</gene>